<name>A0AAE6UKG0_EHRRU</name>
<organism evidence="2 3">
    <name type="scientific">Ehrlichia ruminantium</name>
    <name type="common">heartwater rickettsia</name>
    <name type="synonym">Cowdria ruminantium</name>
    <dbReference type="NCBI Taxonomy" id="779"/>
    <lineage>
        <taxon>Bacteria</taxon>
        <taxon>Pseudomonadati</taxon>
        <taxon>Pseudomonadota</taxon>
        <taxon>Alphaproteobacteria</taxon>
        <taxon>Rickettsiales</taxon>
        <taxon>Anaplasmataceae</taxon>
        <taxon>Ehrlichia</taxon>
    </lineage>
</organism>
<feature type="compositionally biased region" description="Polar residues" evidence="1">
    <location>
        <begin position="253"/>
        <end position="272"/>
    </location>
</feature>
<feature type="compositionally biased region" description="Polar residues" evidence="1">
    <location>
        <begin position="213"/>
        <end position="243"/>
    </location>
</feature>
<dbReference type="RefSeq" id="WP_158406283.1">
    <property type="nucleotide sequence ID" value="NZ_CP033455.1"/>
</dbReference>
<evidence type="ECO:0000256" key="1">
    <source>
        <dbReference type="SAM" id="MobiDB-lite"/>
    </source>
</evidence>
<gene>
    <name evidence="2" type="ORF">EDL80_00610</name>
</gene>
<evidence type="ECO:0000313" key="2">
    <source>
        <dbReference type="EMBL" id="QGR03118.1"/>
    </source>
</evidence>
<dbReference type="AlphaFoldDB" id="A0AAE6UKG0"/>
<dbReference type="Proteomes" id="UP000422822">
    <property type="component" value="Chromosome"/>
</dbReference>
<reference evidence="2 3" key="1">
    <citation type="submission" date="2018-10" db="EMBL/GenBank/DDBJ databases">
        <title>Propagation and draft genome sequences of three atypical Erhlichia ruminantium isolates.</title>
        <authorList>
            <person name="Liebenberg J."/>
            <person name="Steyn H."/>
            <person name="Josemans A."/>
            <person name="Zweygarth E."/>
        </authorList>
    </citation>
    <scope>NUCLEOTIDE SEQUENCE [LARGE SCALE GENOMIC DNA]</scope>
    <source>
        <strain evidence="2 3">Omatjenne</strain>
    </source>
</reference>
<dbReference type="NCBIfam" id="NF033393">
    <property type="entry name" value="TRP47_fam_Nterm"/>
    <property type="match status" value="1"/>
</dbReference>
<feature type="region of interest" description="Disordered" evidence="1">
    <location>
        <begin position="171"/>
        <end position="273"/>
    </location>
</feature>
<dbReference type="EMBL" id="CP033455">
    <property type="protein sequence ID" value="QGR03118.1"/>
    <property type="molecule type" value="Genomic_DNA"/>
</dbReference>
<sequence length="286" mass="31311">MIHSTSEDCMLHLTTKIDNVDFGSDLSVYGNDQFSVSSGGLRMDVGYHKHDHGHEHEHEHEHDHDHGAYHVMFIDNNNGHILSDFHGVVGKHIMLDVLNHSLQASFIVNLMEPFSPFLHKENSHFALNVHPVGEDCYNYHNDGNHEGHTHIDQVNIGAAVQNVLGSNTAVEATTPQTPPVESSRSTQDVTRPNTAVEATTPQTPSVRSDGEPATQNVPRSGTIVETTESQAHSVESSGSTQDVSRSDAAVEATTPQNPSVESTSRFGNNQFTFGHRDANEKVFANL</sequence>
<proteinExistence type="predicted"/>
<evidence type="ECO:0000313" key="3">
    <source>
        <dbReference type="Proteomes" id="UP000422822"/>
    </source>
</evidence>
<feature type="compositionally biased region" description="Polar residues" evidence="1">
    <location>
        <begin position="171"/>
        <end position="206"/>
    </location>
</feature>
<keyword evidence="3" id="KW-1185">Reference proteome</keyword>
<accession>A0AAE6UKG0</accession>
<protein>
    <submittedName>
        <fullName evidence="2">TRP47 family tandem repeat effector</fullName>
    </submittedName>
</protein>